<name>A0A3M7MIQ2_9PLEO</name>
<feature type="transmembrane region" description="Helical" evidence="1">
    <location>
        <begin position="46"/>
        <end position="66"/>
    </location>
</feature>
<keyword evidence="1" id="KW-0812">Transmembrane</keyword>
<keyword evidence="3" id="KW-1185">Reference proteome</keyword>
<proteinExistence type="predicted"/>
<accession>A0A3M7MIQ2</accession>
<evidence type="ECO:0000313" key="2">
    <source>
        <dbReference type="EMBL" id="RMZ74391.1"/>
    </source>
</evidence>
<keyword evidence="1" id="KW-0472">Membrane</keyword>
<dbReference type="EMBL" id="KE747844">
    <property type="protein sequence ID" value="RMZ74391.1"/>
    <property type="molecule type" value="Genomic_DNA"/>
</dbReference>
<dbReference type="Proteomes" id="UP000265663">
    <property type="component" value="Unassembled WGS sequence"/>
</dbReference>
<dbReference type="AlphaFoldDB" id="A0A3M7MIQ2"/>
<evidence type="ECO:0000256" key="1">
    <source>
        <dbReference type="SAM" id="Phobius"/>
    </source>
</evidence>
<organism evidence="2 3">
    <name type="scientific">Pyrenophora seminiperda CCB06</name>
    <dbReference type="NCBI Taxonomy" id="1302712"/>
    <lineage>
        <taxon>Eukaryota</taxon>
        <taxon>Fungi</taxon>
        <taxon>Dikarya</taxon>
        <taxon>Ascomycota</taxon>
        <taxon>Pezizomycotina</taxon>
        <taxon>Dothideomycetes</taxon>
        <taxon>Pleosporomycetidae</taxon>
        <taxon>Pleosporales</taxon>
        <taxon>Pleosporineae</taxon>
        <taxon>Pleosporaceae</taxon>
        <taxon>Pyrenophora</taxon>
    </lineage>
</organism>
<reference evidence="2 3" key="1">
    <citation type="journal article" date="2014" name="PLoS ONE">
        <title>De novo Genome Assembly of the Fungal Plant Pathogen Pyrenophora semeniperda.</title>
        <authorList>
            <person name="Soliai M.M."/>
            <person name="Meyer S.E."/>
            <person name="Udall J.A."/>
            <person name="Elzinga D.E."/>
            <person name="Hermansen R.A."/>
            <person name="Bodily P.M."/>
            <person name="Hart A.A."/>
            <person name="Coleman C.E."/>
        </authorList>
    </citation>
    <scope>NUCLEOTIDE SEQUENCE [LARGE SCALE GENOMIC DNA]</scope>
    <source>
        <strain evidence="2 3">CCB06</strain>
        <tissue evidence="2">Mycelium</tissue>
    </source>
</reference>
<evidence type="ECO:0000313" key="3">
    <source>
        <dbReference type="Proteomes" id="UP000265663"/>
    </source>
</evidence>
<protein>
    <submittedName>
        <fullName evidence="2">Uncharacterized protein</fullName>
    </submittedName>
</protein>
<gene>
    <name evidence="2" type="ORF">GMOD_00003422</name>
</gene>
<sequence>MVQQNWSRIGLGRQQRYRENLSIPRVHWRNRQTTYMRQGRGDNKDAVRPSIVIIAQLIATCLVVLAHPFQPQKGSNLAFTRPMILSIVEKRGLFGSGQQRELPIADVKQKIVYREIGLSNAGEHLRQYGRDDSPPG</sequence>
<keyword evidence="1" id="KW-1133">Transmembrane helix</keyword>